<evidence type="ECO:0000259" key="14">
    <source>
        <dbReference type="PROSITE" id="PS50109"/>
    </source>
</evidence>
<dbReference type="GO" id="GO:0016036">
    <property type="term" value="P:cellular response to phosphate starvation"/>
    <property type="evidence" value="ECO:0007669"/>
    <property type="project" value="TreeGrafter"/>
</dbReference>
<reference evidence="15 16" key="1">
    <citation type="submission" date="2019-01" db="EMBL/GenBank/DDBJ databases">
        <title>Senegalimassilia sp. nov. KGMB04484 isolated human feces.</title>
        <authorList>
            <person name="Han K.-I."/>
            <person name="Kim J.-S."/>
            <person name="Lee K.C."/>
            <person name="Suh M.K."/>
            <person name="Eom M.K."/>
            <person name="Lee J.H."/>
            <person name="Park S.-H."/>
            <person name="Kang S.W."/>
            <person name="Park J.-E."/>
            <person name="Oh B.S."/>
            <person name="Yu S.Y."/>
            <person name="Choi S.-H."/>
            <person name="Lee D.H."/>
            <person name="Yoon H."/>
            <person name="Kim B.-Y."/>
            <person name="Lee J.H."/>
            <person name="Lee J.-S."/>
        </authorList>
    </citation>
    <scope>NUCLEOTIDE SEQUENCE [LARGE SCALE GENOMIC DNA]</scope>
    <source>
        <strain evidence="15 16">KGMB04484</strain>
    </source>
</reference>
<name>A0A4Q2K599_9ACTN</name>
<evidence type="ECO:0000256" key="12">
    <source>
        <dbReference type="SAM" id="MobiDB-lite"/>
    </source>
</evidence>
<feature type="compositionally biased region" description="Low complexity" evidence="12">
    <location>
        <begin position="19"/>
        <end position="38"/>
    </location>
</feature>
<keyword evidence="5" id="KW-0808">Transferase</keyword>
<keyword evidence="6 13" id="KW-0812">Transmembrane</keyword>
<dbReference type="PANTHER" id="PTHR45453:SF2">
    <property type="entry name" value="HISTIDINE KINASE"/>
    <property type="match status" value="1"/>
</dbReference>
<evidence type="ECO:0000256" key="9">
    <source>
        <dbReference type="ARBA" id="ARBA00023012"/>
    </source>
</evidence>
<keyword evidence="9" id="KW-0902">Two-component regulatory system</keyword>
<evidence type="ECO:0000256" key="4">
    <source>
        <dbReference type="ARBA" id="ARBA00022475"/>
    </source>
</evidence>
<dbReference type="EC" id="2.7.13.3" evidence="3"/>
<dbReference type="InterPro" id="IPR036890">
    <property type="entry name" value="HATPase_C_sf"/>
</dbReference>
<dbReference type="Proteomes" id="UP000293345">
    <property type="component" value="Unassembled WGS sequence"/>
</dbReference>
<evidence type="ECO:0000256" key="11">
    <source>
        <dbReference type="ARBA" id="ARBA00039401"/>
    </source>
</evidence>
<dbReference type="InterPro" id="IPR050351">
    <property type="entry name" value="BphY/WalK/GraS-like"/>
</dbReference>
<evidence type="ECO:0000256" key="2">
    <source>
        <dbReference type="ARBA" id="ARBA00004651"/>
    </source>
</evidence>
<dbReference type="Pfam" id="PF02518">
    <property type="entry name" value="HATPase_c"/>
    <property type="match status" value="1"/>
</dbReference>
<dbReference type="GO" id="GO:0005886">
    <property type="term" value="C:plasma membrane"/>
    <property type="evidence" value="ECO:0007669"/>
    <property type="project" value="UniProtKB-SubCell"/>
</dbReference>
<keyword evidence="4" id="KW-1003">Cell membrane</keyword>
<keyword evidence="7 15" id="KW-0418">Kinase</keyword>
<evidence type="ECO:0000256" key="10">
    <source>
        <dbReference type="ARBA" id="ARBA00023136"/>
    </source>
</evidence>
<gene>
    <name evidence="15" type="ORF">ET524_10170</name>
</gene>
<keyword evidence="8 13" id="KW-1133">Transmembrane helix</keyword>
<feature type="compositionally biased region" description="Polar residues" evidence="12">
    <location>
        <begin position="1"/>
        <end position="16"/>
    </location>
</feature>
<feature type="compositionally biased region" description="Pro residues" evidence="12">
    <location>
        <begin position="39"/>
        <end position="50"/>
    </location>
</feature>
<dbReference type="AlphaFoldDB" id="A0A4Q2K599"/>
<dbReference type="InterPro" id="IPR004358">
    <property type="entry name" value="Sig_transdc_His_kin-like_C"/>
</dbReference>
<accession>A0A4Q2K599</accession>
<dbReference type="SUPFAM" id="SSF55874">
    <property type="entry name" value="ATPase domain of HSP90 chaperone/DNA topoisomerase II/histidine kinase"/>
    <property type="match status" value="1"/>
</dbReference>
<protein>
    <recommendedName>
        <fullName evidence="11">Sensor-like histidine kinase SenX3</fullName>
        <ecNumber evidence="3">2.7.13.3</ecNumber>
    </recommendedName>
</protein>
<organism evidence="15 16">
    <name type="scientific">Senegalimassilia faecalis</name>
    <dbReference type="NCBI Taxonomy" id="2509433"/>
    <lineage>
        <taxon>Bacteria</taxon>
        <taxon>Bacillati</taxon>
        <taxon>Actinomycetota</taxon>
        <taxon>Coriobacteriia</taxon>
        <taxon>Coriobacteriales</taxon>
        <taxon>Coriobacteriaceae</taxon>
        <taxon>Senegalimassilia</taxon>
    </lineage>
</organism>
<evidence type="ECO:0000313" key="15">
    <source>
        <dbReference type="EMBL" id="RXZ54804.1"/>
    </source>
</evidence>
<dbReference type="RefSeq" id="WP_129425542.1">
    <property type="nucleotide sequence ID" value="NZ_SDPW01000001.1"/>
</dbReference>
<evidence type="ECO:0000256" key="13">
    <source>
        <dbReference type="SAM" id="Phobius"/>
    </source>
</evidence>
<keyword evidence="16" id="KW-1185">Reference proteome</keyword>
<feature type="domain" description="Histidine kinase" evidence="14">
    <location>
        <begin position="188"/>
        <end position="397"/>
    </location>
</feature>
<keyword evidence="10 13" id="KW-0472">Membrane</keyword>
<dbReference type="Gene3D" id="3.30.565.10">
    <property type="entry name" value="Histidine kinase-like ATPase, C-terminal domain"/>
    <property type="match status" value="1"/>
</dbReference>
<evidence type="ECO:0000256" key="8">
    <source>
        <dbReference type="ARBA" id="ARBA00022989"/>
    </source>
</evidence>
<dbReference type="GO" id="GO:0004721">
    <property type="term" value="F:phosphoprotein phosphatase activity"/>
    <property type="evidence" value="ECO:0007669"/>
    <property type="project" value="TreeGrafter"/>
</dbReference>
<evidence type="ECO:0000256" key="6">
    <source>
        <dbReference type="ARBA" id="ARBA00022692"/>
    </source>
</evidence>
<dbReference type="GO" id="GO:0000155">
    <property type="term" value="F:phosphorelay sensor kinase activity"/>
    <property type="evidence" value="ECO:0007669"/>
    <property type="project" value="TreeGrafter"/>
</dbReference>
<comment type="caution">
    <text evidence="15">The sequence shown here is derived from an EMBL/GenBank/DDBJ whole genome shotgun (WGS) entry which is preliminary data.</text>
</comment>
<dbReference type="InterPro" id="IPR003594">
    <property type="entry name" value="HATPase_dom"/>
</dbReference>
<proteinExistence type="predicted"/>
<dbReference type="PROSITE" id="PS50109">
    <property type="entry name" value="HIS_KIN"/>
    <property type="match status" value="1"/>
</dbReference>
<dbReference type="PRINTS" id="PR00344">
    <property type="entry name" value="BCTRLSENSOR"/>
</dbReference>
<dbReference type="SMART" id="SM00387">
    <property type="entry name" value="HATPase_c"/>
    <property type="match status" value="1"/>
</dbReference>
<feature type="region of interest" description="Disordered" evidence="12">
    <location>
        <begin position="1"/>
        <end position="57"/>
    </location>
</feature>
<evidence type="ECO:0000256" key="7">
    <source>
        <dbReference type="ARBA" id="ARBA00022777"/>
    </source>
</evidence>
<feature type="transmembrane region" description="Helical" evidence="13">
    <location>
        <begin position="99"/>
        <end position="120"/>
    </location>
</feature>
<evidence type="ECO:0000313" key="16">
    <source>
        <dbReference type="Proteomes" id="UP000293345"/>
    </source>
</evidence>
<feature type="transmembrane region" description="Helical" evidence="13">
    <location>
        <begin position="73"/>
        <end position="93"/>
    </location>
</feature>
<sequence>MNTSIRGNGAATQAPNSLACPEPSSPEAAPGSPADSPHGPAPASPAPAPPAADGQVDRPERAYSFGAYLRSHAGFALGAVALIAIVAGIMAVTASNASAIALVSLCEALFACVALSAGFLRDREFYQQLDLFCDSPENARYLSSILDEPRTLEGSIAYRALAVQGKAASDELAARSRDMKEYRDYIELWVHETKTPIASAQLALASLHGPEIGKVRGDLDRIESRVEQALYYARSATLSEDFSIEEINLAALARKACRQRSRTLIGAGVSLEFVIDEALEVLSDAKWTDFIIGQVLENSAKYGAKTIRFEGTVRNAGTKDGCVELAICDDGDGIPAADVPRVFDRGFTGSQGRTHHKATGMGLHLAAVACERMGLGLRISSEEGTGTTVALTFPLDRTRMDLAGV</sequence>
<dbReference type="PANTHER" id="PTHR45453">
    <property type="entry name" value="PHOSPHATE REGULON SENSOR PROTEIN PHOR"/>
    <property type="match status" value="1"/>
</dbReference>
<evidence type="ECO:0000256" key="1">
    <source>
        <dbReference type="ARBA" id="ARBA00000085"/>
    </source>
</evidence>
<dbReference type="InterPro" id="IPR005467">
    <property type="entry name" value="His_kinase_dom"/>
</dbReference>
<comment type="subcellular location">
    <subcellularLocation>
        <location evidence="2">Cell membrane</location>
        <topology evidence="2">Multi-pass membrane protein</topology>
    </subcellularLocation>
</comment>
<evidence type="ECO:0000256" key="5">
    <source>
        <dbReference type="ARBA" id="ARBA00022679"/>
    </source>
</evidence>
<evidence type="ECO:0000256" key="3">
    <source>
        <dbReference type="ARBA" id="ARBA00012438"/>
    </source>
</evidence>
<dbReference type="OrthoDB" id="9757990at2"/>
<comment type="catalytic activity">
    <reaction evidence="1">
        <text>ATP + protein L-histidine = ADP + protein N-phospho-L-histidine.</text>
        <dbReference type="EC" id="2.7.13.3"/>
    </reaction>
</comment>
<dbReference type="EMBL" id="SDPW01000001">
    <property type="protein sequence ID" value="RXZ54804.1"/>
    <property type="molecule type" value="Genomic_DNA"/>
</dbReference>